<dbReference type="Proteomes" id="UP000182589">
    <property type="component" value="Unassembled WGS sequence"/>
</dbReference>
<keyword evidence="3" id="KW-1185">Reference proteome</keyword>
<name>A0A1H2U8F1_9BACL</name>
<accession>A0A1H2U8F1</accession>
<evidence type="ECO:0000313" key="2">
    <source>
        <dbReference type="EMBL" id="SDW51879.1"/>
    </source>
</evidence>
<dbReference type="EMBL" id="FNOJ01000007">
    <property type="protein sequence ID" value="SDW51879.1"/>
    <property type="molecule type" value="Genomic_DNA"/>
</dbReference>
<dbReference type="EMBL" id="BSRA01000009">
    <property type="protein sequence ID" value="GLV14106.1"/>
    <property type="molecule type" value="Genomic_DNA"/>
</dbReference>
<dbReference type="Proteomes" id="UP001157137">
    <property type="component" value="Unassembled WGS sequence"/>
</dbReference>
<dbReference type="RefSeq" id="WP_157785430.1">
    <property type="nucleotide sequence ID" value="NZ_BSRA01000009.1"/>
</dbReference>
<sequence>MMSVYKVFAYKTMYEVIAKQPKIVLTPPLGSAKEAEAFAKQEMPDSFLVQVQLFQRA</sequence>
<reference evidence="1" key="3">
    <citation type="submission" date="2023-02" db="EMBL/GenBank/DDBJ databases">
        <title>Proposal of a novel subspecies: Alicyclobacillus hesperidum subspecies aegle.</title>
        <authorList>
            <person name="Goto K."/>
            <person name="Fujii T."/>
            <person name="Yasui K."/>
            <person name="Mochida K."/>
            <person name="Kato-Tanaka Y."/>
            <person name="Morohoshi S."/>
            <person name="An S.Y."/>
            <person name="Kasai H."/>
            <person name="Yokota A."/>
        </authorList>
    </citation>
    <scope>NUCLEOTIDE SEQUENCE</scope>
    <source>
        <strain evidence="1">DSM 12766</strain>
    </source>
</reference>
<evidence type="ECO:0000313" key="3">
    <source>
        <dbReference type="Proteomes" id="UP000182589"/>
    </source>
</evidence>
<evidence type="ECO:0000313" key="1">
    <source>
        <dbReference type="EMBL" id="GLV14106.1"/>
    </source>
</evidence>
<dbReference type="AlphaFoldDB" id="A0A1H2U8F1"/>
<organism evidence="2 3">
    <name type="scientific">Alicyclobacillus hesperidum</name>
    <dbReference type="NCBI Taxonomy" id="89784"/>
    <lineage>
        <taxon>Bacteria</taxon>
        <taxon>Bacillati</taxon>
        <taxon>Bacillota</taxon>
        <taxon>Bacilli</taxon>
        <taxon>Bacillales</taxon>
        <taxon>Alicyclobacillaceae</taxon>
        <taxon>Alicyclobacillus</taxon>
    </lineage>
</organism>
<reference evidence="3" key="2">
    <citation type="submission" date="2016-10" db="EMBL/GenBank/DDBJ databases">
        <authorList>
            <person name="Varghese N."/>
        </authorList>
    </citation>
    <scope>NUCLEOTIDE SEQUENCE [LARGE SCALE GENOMIC DNA]</scope>
    <source>
        <strain evidence="3">DSM 12489</strain>
    </source>
</reference>
<protein>
    <submittedName>
        <fullName evidence="2">Uncharacterized protein</fullName>
    </submittedName>
</protein>
<proteinExistence type="predicted"/>
<gene>
    <name evidence="1" type="ORF">Heshes_17900</name>
    <name evidence="2" type="ORF">SAMN04489725_10777</name>
</gene>
<reference evidence="2" key="1">
    <citation type="submission" date="2016-10" db="EMBL/GenBank/DDBJ databases">
        <authorList>
            <person name="de Groot N.N."/>
        </authorList>
    </citation>
    <scope>NUCLEOTIDE SEQUENCE [LARGE SCALE GENOMIC DNA]</scope>
    <source>
        <strain evidence="2">DSM 12489</strain>
    </source>
</reference>
<dbReference type="STRING" id="89784.SAMN04489725_10777"/>